<dbReference type="AlphaFoldDB" id="A0AAN9AFW2"/>
<reference evidence="7 8" key="1">
    <citation type="submission" date="2023-11" db="EMBL/GenBank/DDBJ databases">
        <title>Halocaridina rubra genome assembly.</title>
        <authorList>
            <person name="Smith C."/>
        </authorList>
    </citation>
    <scope>NUCLEOTIDE SEQUENCE [LARGE SCALE GENOMIC DNA]</scope>
    <source>
        <strain evidence="7">EP-1</strain>
        <tissue evidence="7">Whole</tissue>
    </source>
</reference>
<protein>
    <recommendedName>
        <fullName evidence="6">Major facilitator superfamily (MFS) profile domain-containing protein</fullName>
    </recommendedName>
</protein>
<evidence type="ECO:0000256" key="5">
    <source>
        <dbReference type="SAM" id="Phobius"/>
    </source>
</evidence>
<evidence type="ECO:0000256" key="1">
    <source>
        <dbReference type="ARBA" id="ARBA00004141"/>
    </source>
</evidence>
<evidence type="ECO:0000259" key="6">
    <source>
        <dbReference type="PROSITE" id="PS50850"/>
    </source>
</evidence>
<feature type="domain" description="Major facilitator superfamily (MFS) profile" evidence="6">
    <location>
        <begin position="115"/>
        <end position="583"/>
    </location>
</feature>
<dbReference type="InterPro" id="IPR005828">
    <property type="entry name" value="MFS_sugar_transport-like"/>
</dbReference>
<feature type="transmembrane region" description="Helical" evidence="5">
    <location>
        <begin position="302"/>
        <end position="321"/>
    </location>
</feature>
<feature type="transmembrane region" description="Helical" evidence="5">
    <location>
        <begin position="217"/>
        <end position="236"/>
    </location>
</feature>
<keyword evidence="8" id="KW-1185">Reference proteome</keyword>
<dbReference type="PANTHER" id="PTHR24064">
    <property type="entry name" value="SOLUTE CARRIER FAMILY 22 MEMBER"/>
    <property type="match status" value="1"/>
</dbReference>
<feature type="transmembrane region" description="Helical" evidence="5">
    <location>
        <begin position="242"/>
        <end position="263"/>
    </location>
</feature>
<keyword evidence="3 5" id="KW-1133">Transmembrane helix</keyword>
<sequence length="600" mass="67475">MGTNVTENEQQSRYGEETVHDEKLSNVIKNDTEENDFKSKNYITFEELLSWAGIDGRWKILLFILCALSGFTNPMNTLSYQFLGATPEYWCHVTPLVNANWTQEQIISLAIPESNASTIHNACFMYNYDYDMAAEMGYERSMSNLTAITKETETTLVPCPVRDFNLTEHDSTVVTQWDLVCERRPLYSTTAAINQVGMLVGNFVYGYLTDAIGRRPVVLWSSCLSIIVSLLTAASPTIETYIFMRGLIQAVDNGYYVACFVFAMEICSVRERTHLGALFTIPFALGYMLIPGIAYFVRQWQWLQVALTFPSFYLLIYFWVLPESPRWLILHGRYEEALKIFKSAAKFNRRSLPPDQEMLDSMKRIVFEESHLIEVQERKTTKTLSNRVCMTAKAYLVVLVNPDLRKRASIVFFLWLAAGLVYYGVGLNATNISADPYMYMFLGGVAEVFAYLFLWGILAHSSRKKTLGFLYFISGVSISAVAAFMFAAPEVPVGVRVAFSLCGKLAITAGFHLVWIFTAELFPTKYRPMIIGEASIAARIGSSCSPYVNDILGTASPWAPSAVFSLTSLIAAALVGLLPETTDKRLPETNKYDEEEAQTA</sequence>
<dbReference type="Proteomes" id="UP001381693">
    <property type="component" value="Unassembled WGS sequence"/>
</dbReference>
<dbReference type="Pfam" id="PF00083">
    <property type="entry name" value="Sugar_tr"/>
    <property type="match status" value="1"/>
</dbReference>
<evidence type="ECO:0000313" key="7">
    <source>
        <dbReference type="EMBL" id="KAK7085072.1"/>
    </source>
</evidence>
<dbReference type="InterPro" id="IPR020846">
    <property type="entry name" value="MFS_dom"/>
</dbReference>
<feature type="transmembrane region" description="Helical" evidence="5">
    <location>
        <begin position="275"/>
        <end position="296"/>
    </location>
</feature>
<comment type="caution">
    <text evidence="7">The sequence shown here is derived from an EMBL/GenBank/DDBJ whole genome shotgun (WGS) entry which is preliminary data.</text>
</comment>
<accession>A0AAN9AFW2</accession>
<dbReference type="GO" id="GO:0016020">
    <property type="term" value="C:membrane"/>
    <property type="evidence" value="ECO:0007669"/>
    <property type="project" value="UniProtKB-SubCell"/>
</dbReference>
<evidence type="ECO:0000256" key="4">
    <source>
        <dbReference type="ARBA" id="ARBA00023136"/>
    </source>
</evidence>
<dbReference type="InterPro" id="IPR036259">
    <property type="entry name" value="MFS_trans_sf"/>
</dbReference>
<feature type="transmembrane region" description="Helical" evidence="5">
    <location>
        <begin position="437"/>
        <end position="457"/>
    </location>
</feature>
<dbReference type="Gene3D" id="1.20.1250.20">
    <property type="entry name" value="MFS general substrate transporter like domains"/>
    <property type="match status" value="1"/>
</dbReference>
<evidence type="ECO:0000256" key="3">
    <source>
        <dbReference type="ARBA" id="ARBA00022989"/>
    </source>
</evidence>
<dbReference type="GO" id="GO:0022857">
    <property type="term" value="F:transmembrane transporter activity"/>
    <property type="evidence" value="ECO:0007669"/>
    <property type="project" value="InterPro"/>
</dbReference>
<evidence type="ECO:0000256" key="2">
    <source>
        <dbReference type="ARBA" id="ARBA00022692"/>
    </source>
</evidence>
<comment type="subcellular location">
    <subcellularLocation>
        <location evidence="1">Membrane</location>
        <topology evidence="1">Multi-pass membrane protein</topology>
    </subcellularLocation>
</comment>
<feature type="transmembrane region" description="Helical" evidence="5">
    <location>
        <begin position="494"/>
        <end position="517"/>
    </location>
</feature>
<dbReference type="EMBL" id="JAXCGZ010001907">
    <property type="protein sequence ID" value="KAK7085072.1"/>
    <property type="molecule type" value="Genomic_DNA"/>
</dbReference>
<organism evidence="7 8">
    <name type="scientific">Halocaridina rubra</name>
    <name type="common">Hawaiian red shrimp</name>
    <dbReference type="NCBI Taxonomy" id="373956"/>
    <lineage>
        <taxon>Eukaryota</taxon>
        <taxon>Metazoa</taxon>
        <taxon>Ecdysozoa</taxon>
        <taxon>Arthropoda</taxon>
        <taxon>Crustacea</taxon>
        <taxon>Multicrustacea</taxon>
        <taxon>Malacostraca</taxon>
        <taxon>Eumalacostraca</taxon>
        <taxon>Eucarida</taxon>
        <taxon>Decapoda</taxon>
        <taxon>Pleocyemata</taxon>
        <taxon>Caridea</taxon>
        <taxon>Atyoidea</taxon>
        <taxon>Atyidae</taxon>
        <taxon>Halocaridina</taxon>
    </lineage>
</organism>
<name>A0AAN9AFW2_HALRR</name>
<keyword evidence="4 5" id="KW-0472">Membrane</keyword>
<proteinExistence type="predicted"/>
<feature type="transmembrane region" description="Helical" evidence="5">
    <location>
        <begin position="469"/>
        <end position="488"/>
    </location>
</feature>
<evidence type="ECO:0000313" key="8">
    <source>
        <dbReference type="Proteomes" id="UP001381693"/>
    </source>
</evidence>
<gene>
    <name evidence="7" type="ORF">SK128_006273</name>
</gene>
<dbReference type="SUPFAM" id="SSF103473">
    <property type="entry name" value="MFS general substrate transporter"/>
    <property type="match status" value="1"/>
</dbReference>
<keyword evidence="2 5" id="KW-0812">Transmembrane</keyword>
<dbReference type="PROSITE" id="PS50850">
    <property type="entry name" value="MFS"/>
    <property type="match status" value="1"/>
</dbReference>
<feature type="transmembrane region" description="Helical" evidence="5">
    <location>
        <begin position="408"/>
        <end position="425"/>
    </location>
</feature>